<evidence type="ECO:0000256" key="1">
    <source>
        <dbReference type="SAM" id="SignalP"/>
    </source>
</evidence>
<dbReference type="PANTHER" id="PTHR35186">
    <property type="entry name" value="ANK_REP_REGION DOMAIN-CONTAINING PROTEIN"/>
    <property type="match status" value="1"/>
</dbReference>
<dbReference type="OrthoDB" id="3565018at2759"/>
<dbReference type="Pfam" id="PF24476">
    <property type="entry name" value="DUF7580"/>
    <property type="match status" value="1"/>
</dbReference>
<comment type="caution">
    <text evidence="3">The sequence shown here is derived from an EMBL/GenBank/DDBJ whole genome shotgun (WGS) entry which is preliminary data.</text>
</comment>
<proteinExistence type="predicted"/>
<keyword evidence="4" id="KW-1185">Reference proteome</keyword>
<sequence length="660" mass="75136">MSGIEIAGLVLGGFPLLVSAAEHYKEGWEPLVRWKRFRTEFLRFIDAIDIEKQLFDQMLERFLISAEVSQDELHHFLTDPNYHGWHQKDLAMTLKSRLGHSYEAFVGSIRTMNELMAELESMLSLKDGKFDWADEGASSWDYQLKRIRHSFSKRGTITVEALEKHNRKLRELLDSNDKLDSMKSVKRDTALANIFGCIRRHAQSLHTALKDGWNCDCREPHRVSLRLQQRTTGDWSSLFNLLFEYPEDIERSARKSYERRELVVSAKPASTQIDSCVDHLLHPSAAVVGRERLRRNFESNPTPEVNITTKSILIPTSPSSSTISQSSSQGSLSIHHSAALTSVSTNVIIEENHTKKWLSGLKSKAKKSVRIHIPPEILNPTPLAPAIDLCMRTSSIVSPSIPQSLTTPKDIKINDLCKVIHDSRGTSNCHLGYLSDEHQNSHVFRIPEDNPVARGLYEQKFISLETILSKPDKFSPLNRYERYKVAYILASSLLQLQNAPWLTNSLQKRYILFPCDWNNHKVLIDQPHLTHSFLSTKSQTIPSGQLPNFSSSTTTVKKSLNDLGIVLLELCFGERIEEQSIRQAFLVDGKEHASTNYLTALEWADAVCEQEPALEHVIKCCMFCIFEEKANWDNLRFTQAVYASVVEPLEKIVKSWPNAF</sequence>
<reference evidence="3 4" key="1">
    <citation type="journal article" date="2020" name="Phytopathology">
        <title>A high-quality genome resource of Botrytis fragariae, a new and rapidly spreading fungal pathogen causing strawberry gray mold in the U.S.A.</title>
        <authorList>
            <person name="Wu Y."/>
            <person name="Saski C.A."/>
            <person name="Schnabel G."/>
            <person name="Xiao S."/>
            <person name="Hu M."/>
        </authorList>
    </citation>
    <scope>NUCLEOTIDE SEQUENCE [LARGE SCALE GENOMIC DNA]</scope>
    <source>
        <strain evidence="3 4">BVB16</strain>
    </source>
</reference>
<name>A0A8H6B5C4_9HELO</name>
<evidence type="ECO:0000259" key="2">
    <source>
        <dbReference type="Pfam" id="PF24476"/>
    </source>
</evidence>
<dbReference type="Proteomes" id="UP000531561">
    <property type="component" value="Unassembled WGS sequence"/>
</dbReference>
<dbReference type="InterPro" id="IPR056002">
    <property type="entry name" value="DUF7580"/>
</dbReference>
<feature type="signal peptide" evidence="1">
    <location>
        <begin position="1"/>
        <end position="20"/>
    </location>
</feature>
<accession>A0A8H6B5C4</accession>
<keyword evidence="1" id="KW-0732">Signal</keyword>
<dbReference type="PANTHER" id="PTHR35186:SF4">
    <property type="entry name" value="PRION-INHIBITION AND PROPAGATION HELO DOMAIN-CONTAINING PROTEIN"/>
    <property type="match status" value="1"/>
</dbReference>
<dbReference type="GeneID" id="59260635"/>
<protein>
    <recommendedName>
        <fullName evidence="2">DUF7580 domain-containing protein</fullName>
    </recommendedName>
</protein>
<dbReference type="RefSeq" id="XP_037198309.1">
    <property type="nucleotide sequence ID" value="XM_037336943.1"/>
</dbReference>
<evidence type="ECO:0000313" key="4">
    <source>
        <dbReference type="Proteomes" id="UP000531561"/>
    </source>
</evidence>
<organism evidence="3 4">
    <name type="scientific">Botrytis fragariae</name>
    <dbReference type="NCBI Taxonomy" id="1964551"/>
    <lineage>
        <taxon>Eukaryota</taxon>
        <taxon>Fungi</taxon>
        <taxon>Dikarya</taxon>
        <taxon>Ascomycota</taxon>
        <taxon>Pezizomycotina</taxon>
        <taxon>Leotiomycetes</taxon>
        <taxon>Helotiales</taxon>
        <taxon>Sclerotiniaceae</taxon>
        <taxon>Botrytis</taxon>
    </lineage>
</organism>
<feature type="chain" id="PRO_5033990703" description="DUF7580 domain-containing protein" evidence="1">
    <location>
        <begin position="21"/>
        <end position="660"/>
    </location>
</feature>
<dbReference type="AlphaFoldDB" id="A0A8H6B5C4"/>
<feature type="domain" description="DUF7580" evidence="2">
    <location>
        <begin position="412"/>
        <end position="655"/>
    </location>
</feature>
<evidence type="ECO:0000313" key="3">
    <source>
        <dbReference type="EMBL" id="KAF5879365.1"/>
    </source>
</evidence>
<gene>
    <name evidence="3" type="ORF">Bfra_006574</name>
</gene>
<dbReference type="EMBL" id="JABFCT010000001">
    <property type="protein sequence ID" value="KAF5879365.1"/>
    <property type="molecule type" value="Genomic_DNA"/>
</dbReference>